<sequence length="68" mass="7564">MSARASCHKVVARRFELGDDECLSQLRRSRCRSAPKNGVMLAVCNGGHFAEGGLTPFRDEPRCRGRRS</sequence>
<evidence type="ECO:0000313" key="1">
    <source>
        <dbReference type="EMBL" id="OSX79193.1"/>
    </source>
</evidence>
<keyword evidence="2" id="KW-1185">Reference proteome</keyword>
<dbReference type="EMBL" id="KV918795">
    <property type="protein sequence ID" value="OSX79193.1"/>
    <property type="molecule type" value="Genomic_DNA"/>
</dbReference>
<dbReference type="AlphaFoldDB" id="A0A1X6PEV4"/>
<gene>
    <name evidence="1" type="ORF">BU14_0084s0008</name>
</gene>
<accession>A0A1X6PEV4</accession>
<protein>
    <submittedName>
        <fullName evidence="1">Uncharacterized protein</fullName>
    </submittedName>
</protein>
<reference evidence="1 2" key="1">
    <citation type="submission" date="2017-03" db="EMBL/GenBank/DDBJ databases">
        <title>WGS assembly of Porphyra umbilicalis.</title>
        <authorList>
            <person name="Brawley S.H."/>
            <person name="Blouin N.A."/>
            <person name="Ficko-Blean E."/>
            <person name="Wheeler G.L."/>
            <person name="Lohr M."/>
            <person name="Goodson H.V."/>
            <person name="Jenkins J.W."/>
            <person name="Blaby-Haas C.E."/>
            <person name="Helliwell K.E."/>
            <person name="Chan C."/>
            <person name="Marriage T."/>
            <person name="Bhattacharya D."/>
            <person name="Klein A.S."/>
            <person name="Badis Y."/>
            <person name="Brodie J."/>
            <person name="Cao Y."/>
            <person name="Collen J."/>
            <person name="Dittami S.M."/>
            <person name="Gachon C.M."/>
            <person name="Green B.R."/>
            <person name="Karpowicz S."/>
            <person name="Kim J.W."/>
            <person name="Kudahl U."/>
            <person name="Lin S."/>
            <person name="Michel G."/>
            <person name="Mittag M."/>
            <person name="Olson B.J."/>
            <person name="Pangilinan J."/>
            <person name="Peng Y."/>
            <person name="Qiu H."/>
            <person name="Shu S."/>
            <person name="Singer J.T."/>
            <person name="Smith A.G."/>
            <person name="Sprecher B.N."/>
            <person name="Wagner V."/>
            <person name="Wang W."/>
            <person name="Wang Z.-Y."/>
            <person name="Yan J."/>
            <person name="Yarish C."/>
            <person name="Zoeuner-Riek S."/>
            <person name="Zhuang Y."/>
            <person name="Zou Y."/>
            <person name="Lindquist E.A."/>
            <person name="Grimwood J."/>
            <person name="Barry K."/>
            <person name="Rokhsar D.S."/>
            <person name="Schmutz J."/>
            <person name="Stiller J.W."/>
            <person name="Grossman A.R."/>
            <person name="Prochnik S.E."/>
        </authorList>
    </citation>
    <scope>NUCLEOTIDE SEQUENCE [LARGE SCALE GENOMIC DNA]</scope>
    <source>
        <strain evidence="1">4086291</strain>
    </source>
</reference>
<organism evidence="1 2">
    <name type="scientific">Porphyra umbilicalis</name>
    <name type="common">Purple laver</name>
    <name type="synonym">Red alga</name>
    <dbReference type="NCBI Taxonomy" id="2786"/>
    <lineage>
        <taxon>Eukaryota</taxon>
        <taxon>Rhodophyta</taxon>
        <taxon>Bangiophyceae</taxon>
        <taxon>Bangiales</taxon>
        <taxon>Bangiaceae</taxon>
        <taxon>Porphyra</taxon>
    </lineage>
</organism>
<evidence type="ECO:0000313" key="2">
    <source>
        <dbReference type="Proteomes" id="UP000218209"/>
    </source>
</evidence>
<dbReference type="Proteomes" id="UP000218209">
    <property type="component" value="Unassembled WGS sequence"/>
</dbReference>
<proteinExistence type="predicted"/>
<name>A0A1X6PEV4_PORUM</name>